<name>A0ABP3Y8A3_9FLAO</name>
<dbReference type="InterPro" id="IPR050708">
    <property type="entry name" value="T6SS_VgrG/RHS"/>
</dbReference>
<proteinExistence type="predicted"/>
<comment type="caution">
    <text evidence="1">The sequence shown here is derived from an EMBL/GenBank/DDBJ whole genome shotgun (WGS) entry which is preliminary data.</text>
</comment>
<dbReference type="Gene3D" id="2.180.10.10">
    <property type="entry name" value="RHS repeat-associated core"/>
    <property type="match status" value="1"/>
</dbReference>
<evidence type="ECO:0000313" key="1">
    <source>
        <dbReference type="EMBL" id="GAA0877032.1"/>
    </source>
</evidence>
<accession>A0ABP3Y8A3</accession>
<dbReference type="EMBL" id="BAAAFH010000027">
    <property type="protein sequence ID" value="GAA0877032.1"/>
    <property type="molecule type" value="Genomic_DNA"/>
</dbReference>
<protein>
    <recommendedName>
        <fullName evidence="3">RHS repeat-associated core domain-containing protein</fullName>
    </recommendedName>
</protein>
<evidence type="ECO:0008006" key="3">
    <source>
        <dbReference type="Google" id="ProtNLM"/>
    </source>
</evidence>
<reference evidence="2" key="1">
    <citation type="journal article" date="2019" name="Int. J. Syst. Evol. Microbiol.">
        <title>The Global Catalogue of Microorganisms (GCM) 10K type strain sequencing project: providing services to taxonomists for standard genome sequencing and annotation.</title>
        <authorList>
            <consortium name="The Broad Institute Genomics Platform"/>
            <consortium name="The Broad Institute Genome Sequencing Center for Infectious Disease"/>
            <person name="Wu L."/>
            <person name="Ma J."/>
        </authorList>
    </citation>
    <scope>NUCLEOTIDE SEQUENCE [LARGE SCALE GENOMIC DNA]</scope>
    <source>
        <strain evidence="2">JCM 16083</strain>
    </source>
</reference>
<gene>
    <name evidence="1" type="ORF">GCM10009118_34420</name>
</gene>
<sequence length="430" mass="49146">MGVNSEEVTIYQGGNFTSYTHKEEDVVHTDQRGNKRYELTNHLGNVLAVINDRKIYNSTDQNYDPVLLSWSDYYAFGMTMPGRNGNTGEYRYGYQGSEMDNEVKGNGNSYTTFFRQLDPRLGRWKSPDPVFQPHQSPYNSMDNNPVWFNDPLGDKIKFKGTAKQKRQLRRAFRAARKADAGFDAWYTRRKKEKTVNIMRIQGANPKVKTETFKNPRKVSQAEGGGSAIQDITIDDHGNEIGADGSPVEKHIGRGANESTYYFARLKKTTTKERISSYKAFFNGFATGYDNHRGIYEKDLKLHSNDFVLLPGYARAAEGEVVGNFSLSLRFTNVDDSEILSINHTYFSPPRNTPGYNPFFGRYTGISKTLLMKVSVKVTDREGVNSNGIFRNYNTIANFRIRVLSFKRKTSSSWGFFDVFRMNKIRLINLE</sequence>
<keyword evidence="2" id="KW-1185">Reference proteome</keyword>
<dbReference type="PANTHER" id="PTHR32305">
    <property type="match status" value="1"/>
</dbReference>
<dbReference type="InterPro" id="IPR022385">
    <property type="entry name" value="Rhs_assc_core"/>
</dbReference>
<dbReference type="PANTHER" id="PTHR32305:SF15">
    <property type="entry name" value="PROTEIN RHSA-RELATED"/>
    <property type="match status" value="1"/>
</dbReference>
<evidence type="ECO:0000313" key="2">
    <source>
        <dbReference type="Proteomes" id="UP001501126"/>
    </source>
</evidence>
<organism evidence="1 2">
    <name type="scientific">Wandonia haliotis</name>
    <dbReference type="NCBI Taxonomy" id="574963"/>
    <lineage>
        <taxon>Bacteria</taxon>
        <taxon>Pseudomonadati</taxon>
        <taxon>Bacteroidota</taxon>
        <taxon>Flavobacteriia</taxon>
        <taxon>Flavobacteriales</taxon>
        <taxon>Crocinitomicaceae</taxon>
        <taxon>Wandonia</taxon>
    </lineage>
</organism>
<dbReference type="NCBIfam" id="TIGR03696">
    <property type="entry name" value="Rhs_assc_core"/>
    <property type="match status" value="1"/>
</dbReference>
<dbReference type="Proteomes" id="UP001501126">
    <property type="component" value="Unassembled WGS sequence"/>
</dbReference>